<dbReference type="PANTHER" id="PTHR12941:SF10">
    <property type="entry name" value="ER MEMBRANE PROTEIN COMPLEX SUBUNIT 8_9 HOMOLOG"/>
    <property type="match status" value="1"/>
</dbReference>
<sequence>MLGKSHGGKLTITSVVPLVHESAPLSPSIEIALALVSSKDDQSIVGIYYSNASYQDKSFNPYSIRLAEKIAAVTGQSTYLAQVVNWHLTADCSSPCISVYQQQDSGSWKDIKVDVDPVALTLVSSALQKKLYRELVDFENHLDNPELDFYNSSLNRMLREEL</sequence>
<organism evidence="1 2">
    <name type="scientific">Mesorhabditis belari</name>
    <dbReference type="NCBI Taxonomy" id="2138241"/>
    <lineage>
        <taxon>Eukaryota</taxon>
        <taxon>Metazoa</taxon>
        <taxon>Ecdysozoa</taxon>
        <taxon>Nematoda</taxon>
        <taxon>Chromadorea</taxon>
        <taxon>Rhabditida</taxon>
        <taxon>Rhabditina</taxon>
        <taxon>Rhabditomorpha</taxon>
        <taxon>Rhabditoidea</taxon>
        <taxon>Rhabditidae</taxon>
        <taxon>Mesorhabditinae</taxon>
        <taxon>Mesorhabditis</taxon>
    </lineage>
</organism>
<name>A0AAF3EGF6_9BILA</name>
<keyword evidence="1" id="KW-1185">Reference proteome</keyword>
<evidence type="ECO:0008006" key="3">
    <source>
        <dbReference type="Google" id="ProtNLM"/>
    </source>
</evidence>
<dbReference type="InterPro" id="IPR005366">
    <property type="entry name" value="EMC8/9"/>
</dbReference>
<protein>
    <recommendedName>
        <fullName evidence="3">MPN domain-containing protein</fullName>
    </recommendedName>
</protein>
<reference evidence="2" key="1">
    <citation type="submission" date="2024-02" db="UniProtKB">
        <authorList>
            <consortium name="WormBaseParasite"/>
        </authorList>
    </citation>
    <scope>IDENTIFICATION</scope>
</reference>
<evidence type="ECO:0000313" key="2">
    <source>
        <dbReference type="WBParaSite" id="MBELARI_LOCUS13082"/>
    </source>
</evidence>
<dbReference type="Proteomes" id="UP000887575">
    <property type="component" value="Unassembled WGS sequence"/>
</dbReference>
<dbReference type="WBParaSite" id="MBELARI_LOCUS13082">
    <property type="protein sequence ID" value="MBELARI_LOCUS13082"/>
    <property type="gene ID" value="MBELARI_LOCUS13082"/>
</dbReference>
<dbReference type="AlphaFoldDB" id="A0AAF3EGF6"/>
<dbReference type="GO" id="GO:0072546">
    <property type="term" value="C:EMC complex"/>
    <property type="evidence" value="ECO:0007669"/>
    <property type="project" value="InterPro"/>
</dbReference>
<evidence type="ECO:0000313" key="1">
    <source>
        <dbReference type="Proteomes" id="UP000887575"/>
    </source>
</evidence>
<proteinExistence type="predicted"/>
<dbReference type="PANTHER" id="PTHR12941">
    <property type="entry name" value="ER MEMBRANE PROTEIN COMPLEX"/>
    <property type="match status" value="1"/>
</dbReference>
<accession>A0AAF3EGF6</accession>
<dbReference type="Pfam" id="PF03665">
    <property type="entry name" value="UPF0172"/>
    <property type="match status" value="1"/>
</dbReference>